<evidence type="ECO:0000256" key="2">
    <source>
        <dbReference type="SAM" id="MobiDB-lite"/>
    </source>
</evidence>
<gene>
    <name evidence="3" type="ORF">METZ01_LOCUS309265</name>
</gene>
<dbReference type="EMBL" id="UINC01098130">
    <property type="protein sequence ID" value="SVC56411.1"/>
    <property type="molecule type" value="Genomic_DNA"/>
</dbReference>
<sequence length="104" mass="11855">MAEKQKESKEPKLTTITDEEKEQVQELQSRYTQVTVNLGQVSLAMERLKANLETLESQREELVAQHNTAQEDEKVLVEKLTESYGTGNLDLDTGIFTPNESVWD</sequence>
<organism evidence="3">
    <name type="scientific">marine metagenome</name>
    <dbReference type="NCBI Taxonomy" id="408172"/>
    <lineage>
        <taxon>unclassified sequences</taxon>
        <taxon>metagenomes</taxon>
        <taxon>ecological metagenomes</taxon>
    </lineage>
</organism>
<evidence type="ECO:0000313" key="3">
    <source>
        <dbReference type="EMBL" id="SVC56411.1"/>
    </source>
</evidence>
<name>A0A382NA51_9ZZZZ</name>
<feature type="compositionally biased region" description="Basic and acidic residues" evidence="2">
    <location>
        <begin position="1"/>
        <end position="12"/>
    </location>
</feature>
<evidence type="ECO:0000256" key="1">
    <source>
        <dbReference type="SAM" id="Coils"/>
    </source>
</evidence>
<keyword evidence="1" id="KW-0175">Coiled coil</keyword>
<feature type="non-terminal residue" evidence="3">
    <location>
        <position position="104"/>
    </location>
</feature>
<protein>
    <submittedName>
        <fullName evidence="3">Uncharacterized protein</fullName>
    </submittedName>
</protein>
<feature type="region of interest" description="Disordered" evidence="2">
    <location>
        <begin position="1"/>
        <end position="21"/>
    </location>
</feature>
<proteinExistence type="predicted"/>
<feature type="coiled-coil region" evidence="1">
    <location>
        <begin position="38"/>
        <end position="72"/>
    </location>
</feature>
<reference evidence="3" key="1">
    <citation type="submission" date="2018-05" db="EMBL/GenBank/DDBJ databases">
        <authorList>
            <person name="Lanie J.A."/>
            <person name="Ng W.-L."/>
            <person name="Kazmierczak K.M."/>
            <person name="Andrzejewski T.M."/>
            <person name="Davidsen T.M."/>
            <person name="Wayne K.J."/>
            <person name="Tettelin H."/>
            <person name="Glass J.I."/>
            <person name="Rusch D."/>
            <person name="Podicherti R."/>
            <person name="Tsui H.-C.T."/>
            <person name="Winkler M.E."/>
        </authorList>
    </citation>
    <scope>NUCLEOTIDE SEQUENCE</scope>
</reference>
<accession>A0A382NA51</accession>
<dbReference type="AlphaFoldDB" id="A0A382NA51"/>